<evidence type="ECO:0008006" key="17">
    <source>
        <dbReference type="Google" id="ProtNLM"/>
    </source>
</evidence>
<dbReference type="Proteomes" id="UP000625711">
    <property type="component" value="Unassembled WGS sequence"/>
</dbReference>
<evidence type="ECO:0000256" key="2">
    <source>
        <dbReference type="ARBA" id="ARBA00010260"/>
    </source>
</evidence>
<comment type="caution">
    <text evidence="15">The sequence shown here is derived from an EMBL/GenBank/DDBJ whole genome shotgun (WGS) entry which is preliminary data.</text>
</comment>
<evidence type="ECO:0000256" key="10">
    <source>
        <dbReference type="ARBA" id="ARBA00023288"/>
    </source>
</evidence>
<dbReference type="Pfam" id="PF01153">
    <property type="entry name" value="Glypican"/>
    <property type="match status" value="1"/>
</dbReference>
<organism evidence="15 16">
    <name type="scientific">Rhynchophorus ferrugineus</name>
    <name type="common">Red palm weevil</name>
    <name type="synonym">Curculio ferrugineus</name>
    <dbReference type="NCBI Taxonomy" id="354439"/>
    <lineage>
        <taxon>Eukaryota</taxon>
        <taxon>Metazoa</taxon>
        <taxon>Ecdysozoa</taxon>
        <taxon>Arthropoda</taxon>
        <taxon>Hexapoda</taxon>
        <taxon>Insecta</taxon>
        <taxon>Pterygota</taxon>
        <taxon>Neoptera</taxon>
        <taxon>Endopterygota</taxon>
        <taxon>Coleoptera</taxon>
        <taxon>Polyphaga</taxon>
        <taxon>Cucujiformia</taxon>
        <taxon>Curculionidae</taxon>
        <taxon>Dryophthorinae</taxon>
        <taxon>Rhynchophorus</taxon>
    </lineage>
</organism>
<comment type="function">
    <text evidence="12">Cell surface proteoglycan.</text>
</comment>
<evidence type="ECO:0000256" key="7">
    <source>
        <dbReference type="ARBA" id="ARBA00023136"/>
    </source>
</evidence>
<evidence type="ECO:0000313" key="15">
    <source>
        <dbReference type="EMBL" id="KAF7284194.1"/>
    </source>
</evidence>
<feature type="signal peptide" evidence="14">
    <location>
        <begin position="1"/>
        <end position="21"/>
    </location>
</feature>
<dbReference type="InterPro" id="IPR001863">
    <property type="entry name" value="Glypican"/>
</dbReference>
<proteinExistence type="inferred from homology"/>
<dbReference type="GO" id="GO:0016477">
    <property type="term" value="P:cell migration"/>
    <property type="evidence" value="ECO:0007669"/>
    <property type="project" value="TreeGrafter"/>
</dbReference>
<feature type="region of interest" description="Disordered" evidence="13">
    <location>
        <begin position="475"/>
        <end position="538"/>
    </location>
</feature>
<dbReference type="GO" id="GO:0005576">
    <property type="term" value="C:extracellular region"/>
    <property type="evidence" value="ECO:0007669"/>
    <property type="project" value="TreeGrafter"/>
</dbReference>
<keyword evidence="8" id="KW-0325">Glycoprotein</keyword>
<accession>A0A834IQ71</accession>
<gene>
    <name evidence="15" type="ORF">GWI33_022445</name>
</gene>
<evidence type="ECO:0000256" key="11">
    <source>
        <dbReference type="RuleBase" id="RU003518"/>
    </source>
</evidence>
<keyword evidence="4 12" id="KW-0336">GPI-anchor</keyword>
<evidence type="ECO:0000256" key="13">
    <source>
        <dbReference type="SAM" id="MobiDB-lite"/>
    </source>
</evidence>
<dbReference type="GO" id="GO:0005886">
    <property type="term" value="C:plasma membrane"/>
    <property type="evidence" value="ECO:0007669"/>
    <property type="project" value="UniProtKB-SubCell"/>
</dbReference>
<dbReference type="OrthoDB" id="10010764at2759"/>
<dbReference type="GO" id="GO:0045202">
    <property type="term" value="C:synapse"/>
    <property type="evidence" value="ECO:0007669"/>
    <property type="project" value="TreeGrafter"/>
</dbReference>
<dbReference type="PANTHER" id="PTHR10822:SF30">
    <property type="entry name" value="DALLY-LIKE, ISOFORM A"/>
    <property type="match status" value="1"/>
</dbReference>
<dbReference type="GO" id="GO:1905475">
    <property type="term" value="P:regulation of protein localization to membrane"/>
    <property type="evidence" value="ECO:0007669"/>
    <property type="project" value="TreeGrafter"/>
</dbReference>
<evidence type="ECO:0000256" key="6">
    <source>
        <dbReference type="ARBA" id="ARBA00022974"/>
    </source>
</evidence>
<protein>
    <recommendedName>
        <fullName evidence="17">Glypican-6</fullName>
    </recommendedName>
</protein>
<dbReference type="GO" id="GO:0009966">
    <property type="term" value="P:regulation of signal transduction"/>
    <property type="evidence" value="ECO:0007669"/>
    <property type="project" value="InterPro"/>
</dbReference>
<dbReference type="GO" id="GO:0098552">
    <property type="term" value="C:side of membrane"/>
    <property type="evidence" value="ECO:0007669"/>
    <property type="project" value="UniProtKB-KW"/>
</dbReference>
<keyword evidence="16" id="KW-1185">Reference proteome</keyword>
<dbReference type="GO" id="GO:0009986">
    <property type="term" value="C:cell surface"/>
    <property type="evidence" value="ECO:0007669"/>
    <property type="project" value="TreeGrafter"/>
</dbReference>
<keyword evidence="10 12" id="KW-0449">Lipoprotein</keyword>
<evidence type="ECO:0000256" key="8">
    <source>
        <dbReference type="ARBA" id="ARBA00023180"/>
    </source>
</evidence>
<keyword evidence="5 14" id="KW-0732">Signal</keyword>
<evidence type="ECO:0000256" key="14">
    <source>
        <dbReference type="SAM" id="SignalP"/>
    </source>
</evidence>
<evidence type="ECO:0000256" key="3">
    <source>
        <dbReference type="ARBA" id="ARBA00022475"/>
    </source>
</evidence>
<feature type="chain" id="PRO_5032270295" description="Glypican-6" evidence="14">
    <location>
        <begin position="22"/>
        <end position="577"/>
    </location>
</feature>
<evidence type="ECO:0000256" key="5">
    <source>
        <dbReference type="ARBA" id="ARBA00022729"/>
    </source>
</evidence>
<feature type="compositionally biased region" description="Basic and acidic residues" evidence="13">
    <location>
        <begin position="501"/>
        <end position="525"/>
    </location>
</feature>
<name>A0A834IQ71_RHYFE</name>
<comment type="subcellular location">
    <subcellularLocation>
        <location evidence="1 12">Cell membrane</location>
        <topology evidence="1 12">Lipid-anchor</topology>
        <topology evidence="1 12">GPI-anchor</topology>
    </subcellularLocation>
</comment>
<dbReference type="EMBL" id="JAACXV010000081">
    <property type="protein sequence ID" value="KAF7284194.1"/>
    <property type="molecule type" value="Genomic_DNA"/>
</dbReference>
<evidence type="ECO:0000256" key="9">
    <source>
        <dbReference type="ARBA" id="ARBA00023207"/>
    </source>
</evidence>
<dbReference type="PANTHER" id="PTHR10822">
    <property type="entry name" value="GLYPICAN"/>
    <property type="match status" value="1"/>
</dbReference>
<evidence type="ECO:0000256" key="4">
    <source>
        <dbReference type="ARBA" id="ARBA00022622"/>
    </source>
</evidence>
<reference evidence="15" key="1">
    <citation type="submission" date="2020-08" db="EMBL/GenBank/DDBJ databases">
        <title>Genome sequencing and assembly of the red palm weevil Rhynchophorus ferrugineus.</title>
        <authorList>
            <person name="Dias G.B."/>
            <person name="Bergman C.M."/>
            <person name="Manee M."/>
        </authorList>
    </citation>
    <scope>NUCLEOTIDE SEQUENCE</scope>
    <source>
        <strain evidence="15">AA-2017</strain>
        <tissue evidence="15">Whole larva</tissue>
    </source>
</reference>
<sequence>MCRFQGVVLFLAIFVAETALANPRSCDSVRVDIESRGIPNPQVLSKPQNGSICGEGSCCSTQLEEDLEKFSKLYMDKYVRDAVIKVASIIETRAKKFDDIFRDMMNISKLEFHDMFQRTYGKIYLDNAEVFSDFFDKLEKYYKKGTSRLSDTMDTFFGILYQKMFTVLNAQYQFDDKYLECVTEHMTEMRPFGEVPSKLTHQLCRSFIATRTFYKSLTRAAEAARAVINLGIDDECSSSMTVMQHCGHCRGEPGGGVCWRYCADTVSSCLRSYIQLSDSWDSFVDAIDKVADRLLGPYNIESVVEPLNIKISEAIMNFQENGKEVSQKIYSKCGKPDLIRATRNAEFDNQPEDNPNLEIQEDTLKMDTPKKKHKKVEKPETGTSLDKLITEIKSKIKDTKKFWLQLPYQYCSNESIAMGPSEKENCWNGTTVGSYEETTMKPNSVEVPLISEQIYVLNGLSEKLRKAYQGQEVEMIDDTEESFDGSGSGSGDDGFEEDYEEEKHIDNTNTSKDKDLNFNKMDEVHPTGPPVTSTSTPEVVRTSSSVSLNTMSLTRALLQYIVPLFMVWFGSAIRDML</sequence>
<dbReference type="AlphaFoldDB" id="A0A834IQ71"/>
<keyword evidence="6 12" id="KW-0654">Proteoglycan</keyword>
<evidence type="ECO:0000313" key="16">
    <source>
        <dbReference type="Proteomes" id="UP000625711"/>
    </source>
</evidence>
<evidence type="ECO:0000256" key="1">
    <source>
        <dbReference type="ARBA" id="ARBA00004609"/>
    </source>
</evidence>
<comment type="similarity">
    <text evidence="2 11">Belongs to the glypican family.</text>
</comment>
<keyword evidence="3" id="KW-1003">Cell membrane</keyword>
<keyword evidence="9 12" id="KW-0357">Heparan sulfate</keyword>
<keyword evidence="7 12" id="KW-0472">Membrane</keyword>
<evidence type="ECO:0000256" key="12">
    <source>
        <dbReference type="RuleBase" id="RU003519"/>
    </source>
</evidence>